<dbReference type="FunFam" id="3.30.360.20:FF:000001">
    <property type="entry name" value="RNA terminal phosphate cyclase-like 1"/>
    <property type="match status" value="1"/>
</dbReference>
<dbReference type="PROSITE" id="PS01287">
    <property type="entry name" value="RTC"/>
    <property type="match status" value="1"/>
</dbReference>
<proteinExistence type="inferred from homology"/>
<dbReference type="CDD" id="cd00875">
    <property type="entry name" value="RNA_Cyclase_Class_I"/>
    <property type="match status" value="1"/>
</dbReference>
<dbReference type="GO" id="GO:0004521">
    <property type="term" value="F:RNA endonuclease activity"/>
    <property type="evidence" value="ECO:0007669"/>
    <property type="project" value="TreeGrafter"/>
</dbReference>
<dbReference type="Gene3D" id="3.65.10.20">
    <property type="entry name" value="RNA 3'-terminal phosphate cyclase domain"/>
    <property type="match status" value="1"/>
</dbReference>
<evidence type="ECO:0000256" key="3">
    <source>
        <dbReference type="ARBA" id="ARBA00022517"/>
    </source>
</evidence>
<keyword evidence="3" id="KW-0690">Ribosome biogenesis</keyword>
<sequence length="385" mass="42365">MLRFEGHNFFRQRLLLATISNRPIRIDKIRADDEDNTGLADYEASFLRLLEKVTNGCTIEISYTGTSVVYRPGVIVGGKVRHDCPPSRAIGYFLEPMIALAPFGKHPLQLTMTGVTNDNVDVSVDTVRTLLLPCLKRFGVEDDVELKISKRGAAPKGGGEIYFRCPVVRQLKAVQFIEEGQIKRIRGIAYATRVSPQMANRVTEASRGMLTRYIPDVYVYTDVYKGAESGSSPGYALTLVAETTTGALLSAECAFQPRKHTSAVDAGEREAENSRGGEGMLVNDYHFPTPEDLGTHTARRLLQEIKKGGCFDTTSQWLGVLFMALGPEDVGKIRVSALAPFTIQYLRDIKAFLGITFKITPDQANQTVILTCLGSGYLNTSKKVA</sequence>
<feature type="domain" description="RNA 3'-terminal phosphate cyclase insert" evidence="6">
    <location>
        <begin position="178"/>
        <end position="272"/>
    </location>
</feature>
<evidence type="ECO:0000256" key="2">
    <source>
        <dbReference type="ARBA" id="ARBA00007089"/>
    </source>
</evidence>
<keyword evidence="4" id="KW-0539">Nucleus</keyword>
<dbReference type="InterPro" id="IPR023797">
    <property type="entry name" value="RNA3'_phos_cyclase_dom"/>
</dbReference>
<dbReference type="SUPFAM" id="SSF55205">
    <property type="entry name" value="EPT/RTPC-like"/>
    <property type="match status" value="1"/>
</dbReference>
<dbReference type="GO" id="GO:0000479">
    <property type="term" value="P:endonucleolytic cleavage of tricistronic rRNA transcript (SSU-rRNA, 5.8S rRNA, LSU-rRNA)"/>
    <property type="evidence" value="ECO:0007669"/>
    <property type="project" value="TreeGrafter"/>
</dbReference>
<comment type="subcellular location">
    <subcellularLocation>
        <location evidence="1">Nucleus</location>
        <location evidence="1">Nucleolus</location>
    </subcellularLocation>
</comment>
<dbReference type="Pfam" id="PF01137">
    <property type="entry name" value="RTC"/>
    <property type="match status" value="1"/>
</dbReference>
<feature type="domain" description="RNA 3'-terminal phosphate cyclase" evidence="5">
    <location>
        <begin position="3"/>
        <end position="359"/>
    </location>
</feature>
<evidence type="ECO:0000313" key="8">
    <source>
        <dbReference type="Proteomes" id="UP001212152"/>
    </source>
</evidence>
<dbReference type="PANTHER" id="PTHR11096">
    <property type="entry name" value="RNA 3' TERMINAL PHOSPHATE CYCLASE"/>
    <property type="match status" value="1"/>
</dbReference>
<comment type="caution">
    <text evidence="7">The sequence shown here is derived from an EMBL/GenBank/DDBJ whole genome shotgun (WGS) entry which is preliminary data.</text>
</comment>
<reference evidence="7" key="1">
    <citation type="submission" date="2020-05" db="EMBL/GenBank/DDBJ databases">
        <title>Phylogenomic resolution of chytrid fungi.</title>
        <authorList>
            <person name="Stajich J.E."/>
            <person name="Amses K."/>
            <person name="Simmons R."/>
            <person name="Seto K."/>
            <person name="Myers J."/>
            <person name="Bonds A."/>
            <person name="Quandt C.A."/>
            <person name="Barry K."/>
            <person name="Liu P."/>
            <person name="Grigoriev I."/>
            <person name="Longcore J.E."/>
            <person name="James T.Y."/>
        </authorList>
    </citation>
    <scope>NUCLEOTIDE SEQUENCE</scope>
    <source>
        <strain evidence="7">JEL0379</strain>
    </source>
</reference>
<evidence type="ECO:0000259" key="6">
    <source>
        <dbReference type="Pfam" id="PF05189"/>
    </source>
</evidence>
<organism evidence="7 8">
    <name type="scientific">Geranomyces variabilis</name>
    <dbReference type="NCBI Taxonomy" id="109894"/>
    <lineage>
        <taxon>Eukaryota</taxon>
        <taxon>Fungi</taxon>
        <taxon>Fungi incertae sedis</taxon>
        <taxon>Chytridiomycota</taxon>
        <taxon>Chytridiomycota incertae sedis</taxon>
        <taxon>Chytridiomycetes</taxon>
        <taxon>Spizellomycetales</taxon>
        <taxon>Powellomycetaceae</taxon>
        <taxon>Geranomyces</taxon>
    </lineage>
</organism>
<evidence type="ECO:0000313" key="7">
    <source>
        <dbReference type="EMBL" id="KAJ3177291.1"/>
    </source>
</evidence>
<dbReference type="GO" id="GO:0005730">
    <property type="term" value="C:nucleolus"/>
    <property type="evidence" value="ECO:0007669"/>
    <property type="project" value="UniProtKB-SubCell"/>
</dbReference>
<protein>
    <submittedName>
        <fullName evidence="7">rRNA-processing endoribonuclease</fullName>
    </submittedName>
</protein>
<name>A0AAD5TI98_9FUNG</name>
<evidence type="ECO:0000256" key="1">
    <source>
        <dbReference type="ARBA" id="ARBA00004604"/>
    </source>
</evidence>
<dbReference type="Pfam" id="PF05189">
    <property type="entry name" value="RTC_insert"/>
    <property type="match status" value="1"/>
</dbReference>
<dbReference type="InterPro" id="IPR016443">
    <property type="entry name" value="RNA3'_term_phos_cyc_type_2"/>
</dbReference>
<dbReference type="PANTHER" id="PTHR11096:SF1">
    <property type="entry name" value="RNA 3'-TERMINAL PHOSPHATE CYCLASE-LIKE PROTEIN"/>
    <property type="match status" value="1"/>
</dbReference>
<dbReference type="InterPro" id="IPR020719">
    <property type="entry name" value="RNA3'_term_phos_cycl-like_CS"/>
</dbReference>
<dbReference type="NCBIfam" id="TIGR03400">
    <property type="entry name" value="18S_RNA_Rcl1p"/>
    <property type="match status" value="1"/>
</dbReference>
<dbReference type="EMBL" id="JADGJQ010000034">
    <property type="protein sequence ID" value="KAJ3177291.1"/>
    <property type="molecule type" value="Genomic_DNA"/>
</dbReference>
<dbReference type="Gene3D" id="3.30.360.20">
    <property type="entry name" value="RNA 3'-terminal phosphate cyclase, insert domain"/>
    <property type="match status" value="1"/>
</dbReference>
<dbReference type="InterPro" id="IPR013792">
    <property type="entry name" value="RNA3'P_cycl/enolpyr_Trfase_a/b"/>
</dbReference>
<dbReference type="InterPro" id="IPR037136">
    <property type="entry name" value="RNA3'_phos_cyclase_dom_sf"/>
</dbReference>
<keyword evidence="8" id="KW-1185">Reference proteome</keyword>
<dbReference type="Proteomes" id="UP001212152">
    <property type="component" value="Unassembled WGS sequence"/>
</dbReference>
<accession>A0AAD5TI98</accession>
<comment type="similarity">
    <text evidence="2">Belongs to the RNA 3'-terminal cyclase family. Type 2 subfamily.</text>
</comment>
<dbReference type="InterPro" id="IPR013791">
    <property type="entry name" value="RNA3'-term_phos_cycl_insert"/>
</dbReference>
<evidence type="ECO:0000256" key="4">
    <source>
        <dbReference type="ARBA" id="ARBA00023242"/>
    </source>
</evidence>
<evidence type="ECO:0000259" key="5">
    <source>
        <dbReference type="Pfam" id="PF01137"/>
    </source>
</evidence>
<dbReference type="InterPro" id="IPR036553">
    <property type="entry name" value="RPTC_insert"/>
</dbReference>
<dbReference type="InterPro" id="IPR000228">
    <property type="entry name" value="RNA3'_term_phos_cyc"/>
</dbReference>
<gene>
    <name evidence="7" type="primary">RCL1</name>
    <name evidence="7" type="ORF">HDU87_004543</name>
</gene>
<dbReference type="AlphaFoldDB" id="A0AAD5TI98"/>